<organism evidence="1 2">
    <name type="scientific">Thraustotheca clavata</name>
    <dbReference type="NCBI Taxonomy" id="74557"/>
    <lineage>
        <taxon>Eukaryota</taxon>
        <taxon>Sar</taxon>
        <taxon>Stramenopiles</taxon>
        <taxon>Oomycota</taxon>
        <taxon>Saprolegniomycetes</taxon>
        <taxon>Saprolegniales</taxon>
        <taxon>Achlyaceae</taxon>
        <taxon>Thraustotheca</taxon>
    </lineage>
</organism>
<dbReference type="Proteomes" id="UP000243217">
    <property type="component" value="Unassembled WGS sequence"/>
</dbReference>
<dbReference type="OrthoDB" id="57567at2759"/>
<proteinExistence type="predicted"/>
<evidence type="ECO:0000313" key="2">
    <source>
        <dbReference type="Proteomes" id="UP000243217"/>
    </source>
</evidence>
<comment type="caution">
    <text evidence="1">The sequence shown here is derived from an EMBL/GenBank/DDBJ whole genome shotgun (WGS) entry which is preliminary data.</text>
</comment>
<accession>A0A1V9ZZV0</accession>
<sequence>MATRECIVAGELVGMQLKLRCRFYSDGTTGVRVLECPQEIGLGNIALSGGTYCGDEELKHVQMDVNASTGEFAIVLRLVGTFDNVHGFRGKWFNSAINLQGTGLFHLPLSTENISTHRSSPLYPLVPGKYAFTGGAIGANGRVYPSCITLQLIEGEAVNGFVQEYLVPQQCQIKGTWTPNQISWRIQYVVENLSSEYVYYATPMLRLLRGAWQRCNVDEIESLAAESGRFDYELDYAERRWCRKYHKYFPPLFQSIVKTLLYSNSRPKTNRLPSDLWCHVFTFVHYDWFIDPIE</sequence>
<keyword evidence="2" id="KW-1185">Reference proteome</keyword>
<protein>
    <submittedName>
        <fullName evidence="1">Uncharacterized protein</fullName>
    </submittedName>
</protein>
<dbReference type="AlphaFoldDB" id="A0A1V9ZZV0"/>
<reference evidence="1 2" key="1">
    <citation type="journal article" date="2014" name="Genome Biol. Evol.">
        <title>The secreted proteins of Achlya hypogyna and Thraustotheca clavata identify the ancestral oomycete secretome and reveal gene acquisitions by horizontal gene transfer.</title>
        <authorList>
            <person name="Misner I."/>
            <person name="Blouin N."/>
            <person name="Leonard G."/>
            <person name="Richards T.A."/>
            <person name="Lane C.E."/>
        </authorList>
    </citation>
    <scope>NUCLEOTIDE SEQUENCE [LARGE SCALE GENOMIC DNA]</scope>
    <source>
        <strain evidence="1 2">ATCC 34112</strain>
    </source>
</reference>
<evidence type="ECO:0000313" key="1">
    <source>
        <dbReference type="EMBL" id="OQS03471.1"/>
    </source>
</evidence>
<gene>
    <name evidence="1" type="ORF">THRCLA_04226</name>
</gene>
<dbReference type="EMBL" id="JNBS01000884">
    <property type="protein sequence ID" value="OQS03471.1"/>
    <property type="molecule type" value="Genomic_DNA"/>
</dbReference>
<name>A0A1V9ZZV0_9STRA</name>